<organism evidence="1 2">
    <name type="scientific">Stylosanthes scabra</name>
    <dbReference type="NCBI Taxonomy" id="79078"/>
    <lineage>
        <taxon>Eukaryota</taxon>
        <taxon>Viridiplantae</taxon>
        <taxon>Streptophyta</taxon>
        <taxon>Embryophyta</taxon>
        <taxon>Tracheophyta</taxon>
        <taxon>Spermatophyta</taxon>
        <taxon>Magnoliopsida</taxon>
        <taxon>eudicotyledons</taxon>
        <taxon>Gunneridae</taxon>
        <taxon>Pentapetalae</taxon>
        <taxon>rosids</taxon>
        <taxon>fabids</taxon>
        <taxon>Fabales</taxon>
        <taxon>Fabaceae</taxon>
        <taxon>Papilionoideae</taxon>
        <taxon>50 kb inversion clade</taxon>
        <taxon>dalbergioids sensu lato</taxon>
        <taxon>Dalbergieae</taxon>
        <taxon>Pterocarpus clade</taxon>
        <taxon>Stylosanthes</taxon>
    </lineage>
</organism>
<protein>
    <submittedName>
        <fullName evidence="1">Uncharacterized protein</fullName>
    </submittedName>
</protein>
<keyword evidence="2" id="KW-1185">Reference proteome</keyword>
<sequence>ALSILRIHGLGILTPYISDFSGAGSSLESGEACCVWLWSRLSDGSSYPLHIFQRTRVLWLEFYESELTVLVPQYRPNASAAQLVILGCYKFWYQSSSFLVSLRNGTAMLQSII</sequence>
<evidence type="ECO:0000313" key="2">
    <source>
        <dbReference type="Proteomes" id="UP001341840"/>
    </source>
</evidence>
<name>A0ABU6QGN0_9FABA</name>
<accession>A0ABU6QGN0</accession>
<evidence type="ECO:0000313" key="1">
    <source>
        <dbReference type="EMBL" id="MED6110636.1"/>
    </source>
</evidence>
<gene>
    <name evidence="1" type="ORF">PIB30_044769</name>
</gene>
<proteinExistence type="predicted"/>
<dbReference type="EMBL" id="JASCZI010000269">
    <property type="protein sequence ID" value="MED6110636.1"/>
    <property type="molecule type" value="Genomic_DNA"/>
</dbReference>
<reference evidence="1 2" key="1">
    <citation type="journal article" date="2023" name="Plants (Basel)">
        <title>Bridging the Gap: Combining Genomics and Transcriptomics Approaches to Understand Stylosanthes scabra, an Orphan Legume from the Brazilian Caatinga.</title>
        <authorList>
            <person name="Ferreira-Neto J.R.C."/>
            <person name="da Silva M.D."/>
            <person name="Binneck E."/>
            <person name="de Melo N.F."/>
            <person name="da Silva R.H."/>
            <person name="de Melo A.L.T.M."/>
            <person name="Pandolfi V."/>
            <person name="Bustamante F.O."/>
            <person name="Brasileiro-Vidal A.C."/>
            <person name="Benko-Iseppon A.M."/>
        </authorList>
    </citation>
    <scope>NUCLEOTIDE SEQUENCE [LARGE SCALE GENOMIC DNA]</scope>
    <source>
        <tissue evidence="1">Leaves</tissue>
    </source>
</reference>
<comment type="caution">
    <text evidence="1">The sequence shown here is derived from an EMBL/GenBank/DDBJ whole genome shotgun (WGS) entry which is preliminary data.</text>
</comment>
<dbReference type="Proteomes" id="UP001341840">
    <property type="component" value="Unassembled WGS sequence"/>
</dbReference>
<feature type="non-terminal residue" evidence="1">
    <location>
        <position position="1"/>
    </location>
</feature>